<evidence type="ECO:0000256" key="18">
    <source>
        <dbReference type="PIRSR" id="PIRSR601548-4"/>
    </source>
</evidence>
<keyword evidence="3 22" id="KW-0645">Protease</keyword>
<feature type="active site" description="Proton donor 1" evidence="13">
    <location>
        <position position="1171"/>
    </location>
</feature>
<dbReference type="GO" id="GO:0004180">
    <property type="term" value="F:carboxypeptidase activity"/>
    <property type="evidence" value="ECO:0007669"/>
    <property type="project" value="UniProtKB-KW"/>
</dbReference>
<evidence type="ECO:0000256" key="4">
    <source>
        <dbReference type="ARBA" id="ARBA00022723"/>
    </source>
</evidence>
<evidence type="ECO:0000256" key="21">
    <source>
        <dbReference type="PROSITE-ProRule" id="PRU01355"/>
    </source>
</evidence>
<evidence type="ECO:0000256" key="8">
    <source>
        <dbReference type="ARBA" id="ARBA00023049"/>
    </source>
</evidence>
<dbReference type="GO" id="GO:0016020">
    <property type="term" value="C:membrane"/>
    <property type="evidence" value="ECO:0007669"/>
    <property type="project" value="InterPro"/>
</dbReference>
<evidence type="ECO:0000256" key="17">
    <source>
        <dbReference type="PIRSR" id="PIRSR601548-3"/>
    </source>
</evidence>
<dbReference type="GO" id="GO:0046872">
    <property type="term" value="F:metal ion binding"/>
    <property type="evidence" value="ECO:0007669"/>
    <property type="project" value="UniProtKB-KW"/>
</dbReference>
<dbReference type="EC" id="3.4.-.-" evidence="22"/>
<comment type="similarity">
    <text evidence="1 21 22">Belongs to the peptidase M2 family.</text>
</comment>
<keyword evidence="9 18" id="KW-1015">Disulfide bond</keyword>
<accession>A0AAU9XMB1</accession>
<dbReference type="PANTHER" id="PTHR10514:SF27">
    <property type="entry name" value="ANGIOTENSIN-CONVERTING ENZYME"/>
    <property type="match status" value="1"/>
</dbReference>
<feature type="chain" id="PRO_5043695507" description="Angiotensin-converting enzyme" evidence="23">
    <location>
        <begin position="19"/>
        <end position="1306"/>
    </location>
</feature>
<feature type="binding site" evidence="20">
    <location>
        <position position="1069"/>
    </location>
    <ligand>
        <name>Zn(2+)</name>
        <dbReference type="ChEBI" id="CHEBI:29105"/>
        <label>2</label>
        <note>catalytic</note>
    </ligand>
</feature>
<keyword evidence="5 23" id="KW-0732">Signal</keyword>
<dbReference type="GO" id="GO:0006508">
    <property type="term" value="P:proteolysis"/>
    <property type="evidence" value="ECO:0007669"/>
    <property type="project" value="UniProtKB-KW"/>
</dbReference>
<dbReference type="Gene3D" id="1.10.1370.30">
    <property type="match status" value="4"/>
</dbReference>
<gene>
    <name evidence="24" type="ORF">PMEA_00024622</name>
</gene>
<evidence type="ECO:0000256" key="7">
    <source>
        <dbReference type="ARBA" id="ARBA00022833"/>
    </source>
</evidence>
<evidence type="ECO:0000256" key="2">
    <source>
        <dbReference type="ARBA" id="ARBA00022645"/>
    </source>
</evidence>
<comment type="catalytic activity">
    <reaction evidence="11">
        <text>Release of a C-terminal dipeptide, oligopeptide-|-Xaa-Yaa, when Xaa is not Pro, and Yaa is neither Asp nor Glu. Thus, conversion of angiotensin I to angiotensin II, with increase in vasoconstrictor activity, but no action on angiotensin II.</text>
        <dbReference type="EC" id="3.4.15.1"/>
    </reaction>
</comment>
<dbReference type="InterPro" id="IPR001548">
    <property type="entry name" value="Peptidase_M2"/>
</dbReference>
<feature type="disulfide bond" evidence="18 21">
    <location>
        <begin position="1010"/>
        <end position="1028"/>
    </location>
</feature>
<evidence type="ECO:0000256" key="1">
    <source>
        <dbReference type="ARBA" id="ARBA00008139"/>
    </source>
</evidence>
<feature type="binding site" evidence="17">
    <location>
        <position position="1069"/>
    </location>
    <ligand>
        <name>Zn(2+)</name>
        <dbReference type="ChEBI" id="CHEBI:29105"/>
        <label>1</label>
        <note>catalytic</note>
    </ligand>
</feature>
<keyword evidence="25" id="KW-1185">Reference proteome</keyword>
<keyword evidence="8 22" id="KW-0482">Metalloprotease</keyword>
<dbReference type="GO" id="GO:0008241">
    <property type="term" value="F:peptidyl-dipeptidase activity"/>
    <property type="evidence" value="ECO:0007669"/>
    <property type="project" value="UniProtKB-EC"/>
</dbReference>
<dbReference type="SUPFAM" id="SSF55486">
    <property type="entry name" value="Metalloproteases ('zincins'), catalytic domain"/>
    <property type="match status" value="2"/>
</dbReference>
<evidence type="ECO:0000256" key="11">
    <source>
        <dbReference type="ARBA" id="ARBA00036868"/>
    </source>
</evidence>
<feature type="binding site" evidence="20">
    <location>
        <position position="1045"/>
    </location>
    <ligand>
        <name>Zn(2+)</name>
        <dbReference type="ChEBI" id="CHEBI:29105"/>
        <label>2</label>
        <note>catalytic</note>
    </ligand>
</feature>
<protein>
    <recommendedName>
        <fullName evidence="12 22">Angiotensin-converting enzyme</fullName>
        <ecNumber evidence="22">3.4.-.-</ecNumber>
    </recommendedName>
</protein>
<keyword evidence="7 17" id="KW-0862">Zinc</keyword>
<feature type="glycosylation site" description="N-linked (GlcNAc...) asparagine; partial" evidence="14">
    <location>
        <position position="996"/>
    </location>
</feature>
<evidence type="ECO:0000256" key="20">
    <source>
        <dbReference type="PIRSR" id="PIRSR601548-8"/>
    </source>
</evidence>
<feature type="glycosylation site" description="N-linked (GlcNAc...) asparagine" evidence="14">
    <location>
        <position position="736"/>
    </location>
</feature>
<feature type="active site" description="Proton acceptor 1" evidence="15">
    <location>
        <position position="365"/>
    </location>
</feature>
<keyword evidence="4 17" id="KW-0479">Metal-binding</keyword>
<proteinExistence type="inferred from homology"/>
<feature type="glycosylation site" description="N-linked (GlcNAc...) asparagine" evidence="19">
    <location>
        <position position="1096"/>
    </location>
</feature>
<evidence type="ECO:0000256" key="5">
    <source>
        <dbReference type="ARBA" id="ARBA00022729"/>
    </source>
</evidence>
<evidence type="ECO:0000256" key="12">
    <source>
        <dbReference type="ARBA" id="ARBA00039858"/>
    </source>
</evidence>
<feature type="binding site" evidence="16">
    <location>
        <position position="1180"/>
    </location>
    <ligand>
        <name>chloride</name>
        <dbReference type="ChEBI" id="CHEBI:17996"/>
        <label>1</label>
    </ligand>
</feature>
<dbReference type="CDD" id="cd06461">
    <property type="entry name" value="M2_ACE"/>
    <property type="match status" value="2"/>
</dbReference>
<sequence>MFSVLCLVAFTQLSLVEANSEVKDFLKHFNQRAPIEASKREIADWKYSTDVSSKEAASGKKVATLAFQTFLEEARKNASRFSNLEGLPETLQRQLKLLRTSATLKDKQQREELANIEIEMQNIFSSSQVFDAETGKNLSLSPNLTEIMASSQRHDRLKFAWQEWRDVVGPKIRPLYERYVNLSNQGARDNGFRDYGEYWRSFYEVDNLPEIVENLWKDLEPFYKELHAYVRVQLMKQYPLVKEKDAIPAHLLGNMWAQSWTNIYPLVEPIKDKSSLDVTKQMNDDNFTVDRMFEITESFFLSLGMEKLPNNFVQRSMTKKPEGRDVVCHASAWDFYVETKDGEKDVRIKQCTEVTQGWLVTTHHEMGHIYYFLSYWDQPYIFRDSANPGFHEAVGDTISLSVSTPQHLVKIGLLKEYSHDEEADINNLMKAALSSIVFLPFGYLIDQWRWKVFAGKIQPSEYNTEWWELRTRYQGIKPPIERTEKDFDPGAKYHVPNDVPYIRYFISSVLQFQFHKAACKLAGVEGPLHQCSIYQSKEAGKKISEMLQLGKSRPWPEALERLTDKRTMDVRPMKEYFWPLYLWLRKQRCSRKYAIGWPENPGPEDDPCVVPTTLPDTDTRPVTTVRPHAHAWSLNSAGTLIMTISSLFVSLNYTTEKRPLLCWNRSLRRSLHSVLTMKLHIFHFFAVFVALAPFPTFSEVDQAAELAAKDFLKNYNDIVPKEDYKTSVASWNYATNLTDHNKAMKTNISLVFSAFYKQMRENATNFDTSKLSADTARQIKFITSTATPKDAETLRKLTELESEMEEIYSTGKVDDKGKKLSLNPDLYKILSTERNYNRLLFAWKGWRDAVGPKLRNKYTEFVRLKNQGATENGWKNIGEYWRSWYEVEDLEGMVEGFWNKLRPLYQELHAYVRYKLSKKYPQMSTDGPIPAHLLGNMWAQSWVNIYDLVEPYKGKPSLDVTANMKKQNYSADKMFRLAESFFTSIGLEPLPSSFYNNSMITKPEGREVICHASAWDFGINKDVRVKQCTTVTHNYLVTTHHELGHIQYYLQYWDQPNVYRTGANPGFHEAVGDTMSLSVDTPQHLQKIGLLKEVSNDTESDINALMKMALRKVAFLPFGFLIDQWRWKVFSGKITEENYNTAWWELRTKYQGIEPAVERTENDFDPGCKYHIPANTPYIRYFMSYVLQFQFHKAACEAAGHTGPLHTCSIYESKEAGKKIGDMLKMGKSKPWPEALKKLTGSETLDVGALSEYFEPLRKWMMEQRKELGYTGPGWDVDAKAGVSAVLPTLFNTVMGSLIVTVVLFC</sequence>
<evidence type="ECO:0000256" key="22">
    <source>
        <dbReference type="RuleBase" id="RU361144"/>
    </source>
</evidence>
<dbReference type="Pfam" id="PF01401">
    <property type="entry name" value="Peptidase_M2"/>
    <property type="match status" value="2"/>
</dbReference>
<evidence type="ECO:0000256" key="23">
    <source>
        <dbReference type="SAM" id="SignalP"/>
    </source>
</evidence>
<keyword evidence="2 22" id="KW-0121">Carboxypeptidase</keyword>
<evidence type="ECO:0000256" key="14">
    <source>
        <dbReference type="PIRSR" id="PIRSR601548-10"/>
    </source>
</evidence>
<feature type="active site" description="Proton acceptor 2" evidence="15">
    <location>
        <position position="1042"/>
    </location>
</feature>
<feature type="binding site" evidence="16">
    <location>
        <position position="885"/>
    </location>
    <ligand>
        <name>chloride</name>
        <dbReference type="ChEBI" id="CHEBI:17996"/>
        <label>1</label>
    </ligand>
</feature>
<dbReference type="Proteomes" id="UP001159428">
    <property type="component" value="Unassembled WGS sequence"/>
</dbReference>
<keyword evidence="6 22" id="KW-0378">Hydrolase</keyword>
<dbReference type="GO" id="GO:0008237">
    <property type="term" value="F:metallopeptidase activity"/>
    <property type="evidence" value="ECO:0007669"/>
    <property type="project" value="UniProtKB-KW"/>
</dbReference>
<dbReference type="PANTHER" id="PTHR10514">
    <property type="entry name" value="ANGIOTENSIN-CONVERTING ENZYME"/>
    <property type="match status" value="1"/>
</dbReference>
<feature type="active site" description="Proton donor 1" evidence="15">
    <location>
        <position position="494"/>
    </location>
</feature>
<feature type="signal peptide" evidence="23">
    <location>
        <begin position="1"/>
        <end position="18"/>
    </location>
</feature>
<dbReference type="FunFam" id="1.10.1370.30:FF:000004">
    <property type="entry name" value="Angiotensin-converting enzyme"/>
    <property type="match status" value="2"/>
</dbReference>
<feature type="binding site" evidence="17">
    <location>
        <position position="1041"/>
    </location>
    <ligand>
        <name>Zn(2+)</name>
        <dbReference type="ChEBI" id="CHEBI:29105"/>
        <label>1</label>
        <note>catalytic</note>
    </ligand>
</feature>
<evidence type="ECO:0000256" key="10">
    <source>
        <dbReference type="ARBA" id="ARBA00023180"/>
    </source>
</evidence>
<evidence type="ECO:0000256" key="9">
    <source>
        <dbReference type="ARBA" id="ARBA00023157"/>
    </source>
</evidence>
<evidence type="ECO:0000256" key="15">
    <source>
        <dbReference type="PIRSR" id="PIRSR601548-11"/>
    </source>
</evidence>
<dbReference type="EMBL" id="CALNXJ010000047">
    <property type="protein sequence ID" value="CAH3150147.1"/>
    <property type="molecule type" value="Genomic_DNA"/>
</dbReference>
<feature type="active site" description="Proton donor 2" evidence="15">
    <location>
        <position position="1171"/>
    </location>
</feature>
<evidence type="ECO:0000256" key="6">
    <source>
        <dbReference type="ARBA" id="ARBA00022801"/>
    </source>
</evidence>
<evidence type="ECO:0000256" key="19">
    <source>
        <dbReference type="PIRSR" id="PIRSR601548-5"/>
    </source>
</evidence>
<comment type="caution">
    <text evidence="24">The sequence shown here is derived from an EMBL/GenBank/DDBJ whole genome shotgun (WGS) entry which is preliminary data.</text>
</comment>
<dbReference type="PROSITE" id="PS52011">
    <property type="entry name" value="PEPTIDASE_M2"/>
    <property type="match status" value="2"/>
</dbReference>
<evidence type="ECO:0000256" key="3">
    <source>
        <dbReference type="ARBA" id="ARBA00022670"/>
    </source>
</evidence>
<evidence type="ECO:0000256" key="13">
    <source>
        <dbReference type="PIRSR" id="PIRSR601548-1"/>
    </source>
</evidence>
<feature type="binding site" evidence="20">
    <location>
        <position position="1041"/>
    </location>
    <ligand>
        <name>Zn(2+)</name>
        <dbReference type="ChEBI" id="CHEBI:29105"/>
        <label>2</label>
        <note>catalytic</note>
    </ligand>
</feature>
<dbReference type="PRINTS" id="PR00791">
    <property type="entry name" value="PEPDIPTASEA"/>
</dbReference>
<name>A0AAU9XMB1_9CNID</name>
<reference evidence="24 25" key="1">
    <citation type="submission" date="2022-05" db="EMBL/GenBank/DDBJ databases">
        <authorList>
            <consortium name="Genoscope - CEA"/>
            <person name="William W."/>
        </authorList>
    </citation>
    <scope>NUCLEOTIDE SEQUENCE [LARGE SCALE GENOMIC DNA]</scope>
</reference>
<organism evidence="24 25">
    <name type="scientific">Pocillopora meandrina</name>
    <dbReference type="NCBI Taxonomy" id="46732"/>
    <lineage>
        <taxon>Eukaryota</taxon>
        <taxon>Metazoa</taxon>
        <taxon>Cnidaria</taxon>
        <taxon>Anthozoa</taxon>
        <taxon>Hexacorallia</taxon>
        <taxon>Scleractinia</taxon>
        <taxon>Astrocoeniina</taxon>
        <taxon>Pocilloporidae</taxon>
        <taxon>Pocillopora</taxon>
    </lineage>
</organism>
<evidence type="ECO:0000313" key="25">
    <source>
        <dbReference type="Proteomes" id="UP001159428"/>
    </source>
</evidence>
<feature type="active site" description="Proton acceptor 1" evidence="13">
    <location>
        <position position="1042"/>
    </location>
</feature>
<feature type="binding site" evidence="17">
    <location>
        <position position="1045"/>
    </location>
    <ligand>
        <name>Zn(2+)</name>
        <dbReference type="ChEBI" id="CHEBI:29105"/>
        <label>1</label>
        <note>catalytic</note>
    </ligand>
</feature>
<keyword evidence="10 14" id="KW-0325">Glycoprotein</keyword>
<comment type="cofactor">
    <cofactor evidence="22">
        <name>Zn(2+)</name>
        <dbReference type="ChEBI" id="CHEBI:29105"/>
    </cofactor>
    <text evidence="22">Binds 2 Zn(2+) ions per subunit.</text>
</comment>
<evidence type="ECO:0000256" key="16">
    <source>
        <dbReference type="PIRSR" id="PIRSR601548-2"/>
    </source>
</evidence>
<comment type="caution">
    <text evidence="21">Lacks conserved residue(s) required for the propagation of feature annotation.</text>
</comment>
<feature type="disulfide bond" evidence="18">
    <location>
        <begin position="1196"/>
        <end position="1208"/>
    </location>
</feature>
<evidence type="ECO:0000313" key="24">
    <source>
        <dbReference type="EMBL" id="CAH3150147.1"/>
    </source>
</evidence>